<feature type="non-terminal residue" evidence="1">
    <location>
        <position position="43"/>
    </location>
</feature>
<protein>
    <submittedName>
        <fullName evidence="1">Uncharacterized protein</fullName>
    </submittedName>
</protein>
<dbReference type="AlphaFoldDB" id="A0A382DTY6"/>
<name>A0A382DTY6_9ZZZZ</name>
<evidence type="ECO:0000313" key="1">
    <source>
        <dbReference type="EMBL" id="SVB41017.1"/>
    </source>
</evidence>
<sequence length="43" mass="5314">MTIVVEDEYEFKKYRNRTECPSFDIVWVLLHRTWVTEQSHIVD</sequence>
<gene>
    <name evidence="1" type="ORF">METZ01_LOCUS193871</name>
</gene>
<accession>A0A382DTY6</accession>
<dbReference type="EMBL" id="UINC01040732">
    <property type="protein sequence ID" value="SVB41017.1"/>
    <property type="molecule type" value="Genomic_DNA"/>
</dbReference>
<proteinExistence type="predicted"/>
<reference evidence="1" key="1">
    <citation type="submission" date="2018-05" db="EMBL/GenBank/DDBJ databases">
        <authorList>
            <person name="Lanie J.A."/>
            <person name="Ng W.-L."/>
            <person name="Kazmierczak K.M."/>
            <person name="Andrzejewski T.M."/>
            <person name="Davidsen T.M."/>
            <person name="Wayne K.J."/>
            <person name="Tettelin H."/>
            <person name="Glass J.I."/>
            <person name="Rusch D."/>
            <person name="Podicherti R."/>
            <person name="Tsui H.-C.T."/>
            <person name="Winkler M.E."/>
        </authorList>
    </citation>
    <scope>NUCLEOTIDE SEQUENCE</scope>
</reference>
<organism evidence="1">
    <name type="scientific">marine metagenome</name>
    <dbReference type="NCBI Taxonomy" id="408172"/>
    <lineage>
        <taxon>unclassified sequences</taxon>
        <taxon>metagenomes</taxon>
        <taxon>ecological metagenomes</taxon>
    </lineage>
</organism>